<dbReference type="Gene3D" id="3.40.30.10">
    <property type="entry name" value="Glutaredoxin"/>
    <property type="match status" value="1"/>
</dbReference>
<evidence type="ECO:0000259" key="4">
    <source>
        <dbReference type="PROSITE" id="PS51352"/>
    </source>
</evidence>
<feature type="signal peptide" evidence="3">
    <location>
        <begin position="1"/>
        <end position="19"/>
    </location>
</feature>
<name>A0ABW3AU72_9SPHI</name>
<dbReference type="InterPro" id="IPR036249">
    <property type="entry name" value="Thioredoxin-like_sf"/>
</dbReference>
<dbReference type="InterPro" id="IPR003782">
    <property type="entry name" value="SCO1/SenC"/>
</dbReference>
<accession>A0ABW3AU72</accession>
<reference evidence="6" key="1">
    <citation type="journal article" date="2019" name="Int. J. Syst. Evol. Microbiol.">
        <title>The Global Catalogue of Microorganisms (GCM) 10K type strain sequencing project: providing services to taxonomists for standard genome sequencing and annotation.</title>
        <authorList>
            <consortium name="The Broad Institute Genomics Platform"/>
            <consortium name="The Broad Institute Genome Sequencing Center for Infectious Disease"/>
            <person name="Wu L."/>
            <person name="Ma J."/>
        </authorList>
    </citation>
    <scope>NUCLEOTIDE SEQUENCE [LARGE SCALE GENOMIC DNA]</scope>
    <source>
        <strain evidence="6">CCUG 61484</strain>
    </source>
</reference>
<comment type="similarity">
    <text evidence="1">Belongs to the SCO1/2 family.</text>
</comment>
<feature type="domain" description="Thioredoxin" evidence="4">
    <location>
        <begin position="48"/>
        <end position="212"/>
    </location>
</feature>
<evidence type="ECO:0000256" key="1">
    <source>
        <dbReference type="ARBA" id="ARBA00010996"/>
    </source>
</evidence>
<dbReference type="InterPro" id="IPR013766">
    <property type="entry name" value="Thioredoxin_domain"/>
</dbReference>
<protein>
    <submittedName>
        <fullName evidence="5">SCO family protein</fullName>
    </submittedName>
</protein>
<proteinExistence type="inferred from homology"/>
<dbReference type="PROSITE" id="PS51352">
    <property type="entry name" value="THIOREDOXIN_2"/>
    <property type="match status" value="1"/>
</dbReference>
<dbReference type="Pfam" id="PF02630">
    <property type="entry name" value="SCO1-SenC"/>
    <property type="match status" value="1"/>
</dbReference>
<evidence type="ECO:0000256" key="3">
    <source>
        <dbReference type="SAM" id="SignalP"/>
    </source>
</evidence>
<dbReference type="EMBL" id="JBHTHZ010000005">
    <property type="protein sequence ID" value="MFD0794101.1"/>
    <property type="molecule type" value="Genomic_DNA"/>
</dbReference>
<keyword evidence="2" id="KW-0186">Copper</keyword>
<dbReference type="RefSeq" id="WP_377114898.1">
    <property type="nucleotide sequence ID" value="NZ_JBHTHZ010000005.1"/>
</dbReference>
<dbReference type="SUPFAM" id="SSF52833">
    <property type="entry name" value="Thioredoxin-like"/>
    <property type="match status" value="1"/>
</dbReference>
<comment type="caution">
    <text evidence="5">The sequence shown here is derived from an EMBL/GenBank/DDBJ whole genome shotgun (WGS) entry which is preliminary data.</text>
</comment>
<evidence type="ECO:0000313" key="5">
    <source>
        <dbReference type="EMBL" id="MFD0794101.1"/>
    </source>
</evidence>
<keyword evidence="3" id="KW-0732">Signal</keyword>
<dbReference type="PROSITE" id="PS51257">
    <property type="entry name" value="PROKAR_LIPOPROTEIN"/>
    <property type="match status" value="1"/>
</dbReference>
<dbReference type="PANTHER" id="PTHR12151">
    <property type="entry name" value="ELECTRON TRANSPORT PROTIN SCO1/SENC FAMILY MEMBER"/>
    <property type="match status" value="1"/>
</dbReference>
<dbReference type="Proteomes" id="UP001597010">
    <property type="component" value="Unassembled WGS sequence"/>
</dbReference>
<feature type="chain" id="PRO_5045260909" evidence="3">
    <location>
        <begin position="20"/>
        <end position="220"/>
    </location>
</feature>
<evidence type="ECO:0000313" key="6">
    <source>
        <dbReference type="Proteomes" id="UP001597010"/>
    </source>
</evidence>
<evidence type="ECO:0000256" key="2">
    <source>
        <dbReference type="ARBA" id="ARBA00023008"/>
    </source>
</evidence>
<dbReference type="PANTHER" id="PTHR12151:SF25">
    <property type="entry name" value="LINALOOL DEHYDRATASE_ISOMERASE DOMAIN-CONTAINING PROTEIN"/>
    <property type="match status" value="1"/>
</dbReference>
<keyword evidence="6" id="KW-1185">Reference proteome</keyword>
<sequence length="220" mass="24955">MKKLIGLLTILVLATTACKFNNTDKPTLPILGQREAVTKTVNGKQVVDTVYQTIPDFKFVNQYGDTITQNSLKGNIYVADFFFTTCPSICPIMHRNMLKVYNDFKNVPDFKIISHTIDPKHDSVAVLKKYADKLGISGNTWWLLQGNKEETYTLGQKHYLVSITQDDGTPGGYVHQGWFVLVDKQKRIRGYYDGTDEKQVAKMIDDIKLLRAEVNTEIAQ</sequence>
<gene>
    <name evidence="5" type="ORF">ACFQZX_10765</name>
</gene>
<organism evidence="5 6">
    <name type="scientific">Mucilaginibacter litoreus</name>
    <dbReference type="NCBI Taxonomy" id="1048221"/>
    <lineage>
        <taxon>Bacteria</taxon>
        <taxon>Pseudomonadati</taxon>
        <taxon>Bacteroidota</taxon>
        <taxon>Sphingobacteriia</taxon>
        <taxon>Sphingobacteriales</taxon>
        <taxon>Sphingobacteriaceae</taxon>
        <taxon>Mucilaginibacter</taxon>
    </lineage>
</organism>
<dbReference type="CDD" id="cd02968">
    <property type="entry name" value="SCO"/>
    <property type="match status" value="1"/>
</dbReference>